<feature type="transmembrane region" description="Helical" evidence="9">
    <location>
        <begin position="484"/>
        <end position="502"/>
    </location>
</feature>
<comment type="subcellular location">
    <subcellularLocation>
        <location evidence="1">Cell membrane</location>
        <topology evidence="1">Multi-pass membrane protein</topology>
    </subcellularLocation>
</comment>
<sequence length="656" mass="71834">MSREEKEPETTSGDAPEETEHAATPPEPASAPPSNTASAPVKTRPWDRVVALARRRPLTLALGVGMALLLLLALVAAPLKLHVAARSTVAGLLVAGMLVMGLRRLRLDVPTTVLIVGGMGFYCLYLGYTDLGERNYDGGVQLEYIEHIVTQRQLPPASKCLICHHPPLYYVLGAGVYAFFKATRVAPPVVGLQILSLLITMGFAIYGVLTARRLLDAPRLVWLATAVIMLWPYSVHNSVRVHNDTLVSALLVAALYHAVCWYQEERPRDLYLSAVMCALGVLTKSSAYPLILLLVVLIGLRLLRPDGRIALLRRAAVVGVVLAVSLGLNTLRKGQAGRSGNSVCHRVLGSACDVNPSALMENKPYNYLYFDVDGFIRQPFILTDRDDSGRQFFWSHLLKSSMFGTHNKVPDRETAYELNRDVAAVMAALLLGMIAFGLTATASASREGARRYVAVILALVFLVAFLAAFRILLPAPHHTDFRHIFPALVPAAVLYAAAVGHMRRQDRALAPVGEALCVAFLALSVLYWTPKWGLALRLSQRLVPVQLSDVGKLVTEGTPWDAAGNLLFEGNHILQFKTYGKDVQEIDLTVDSNDRYEIVLESADGSRTLTVGPSRQGTGLTRYIEKLDPPALRVKELRLRAVRGDRAYSLGHLLLR</sequence>
<dbReference type="PANTHER" id="PTHR33908:SF11">
    <property type="entry name" value="MEMBRANE PROTEIN"/>
    <property type="match status" value="1"/>
</dbReference>
<organism evidence="11 12">
    <name type="scientific">Chondromyces apiculatus DSM 436</name>
    <dbReference type="NCBI Taxonomy" id="1192034"/>
    <lineage>
        <taxon>Bacteria</taxon>
        <taxon>Pseudomonadati</taxon>
        <taxon>Myxococcota</taxon>
        <taxon>Polyangia</taxon>
        <taxon>Polyangiales</taxon>
        <taxon>Polyangiaceae</taxon>
        <taxon>Chondromyces</taxon>
    </lineage>
</organism>
<dbReference type="Pfam" id="PF13231">
    <property type="entry name" value="PMT_2"/>
    <property type="match status" value="1"/>
</dbReference>
<feature type="transmembrane region" description="Helical" evidence="9">
    <location>
        <begin position="274"/>
        <end position="299"/>
    </location>
</feature>
<reference evidence="11 12" key="1">
    <citation type="submission" date="2013-05" db="EMBL/GenBank/DDBJ databases">
        <title>Genome assembly of Chondromyces apiculatus DSM 436.</title>
        <authorList>
            <person name="Sharma G."/>
            <person name="Khatri I."/>
            <person name="Kaur C."/>
            <person name="Mayilraj S."/>
            <person name="Subramanian S."/>
        </authorList>
    </citation>
    <scope>NUCLEOTIDE SEQUENCE [LARGE SCALE GENOMIC DNA]</scope>
    <source>
        <strain evidence="11 12">DSM 436</strain>
    </source>
</reference>
<dbReference type="STRING" id="1192034.CAP_5588"/>
<dbReference type="GO" id="GO:0016763">
    <property type="term" value="F:pentosyltransferase activity"/>
    <property type="evidence" value="ECO:0007669"/>
    <property type="project" value="TreeGrafter"/>
</dbReference>
<dbReference type="GO" id="GO:0005886">
    <property type="term" value="C:plasma membrane"/>
    <property type="evidence" value="ECO:0007669"/>
    <property type="project" value="UniProtKB-SubCell"/>
</dbReference>
<evidence type="ECO:0000259" key="10">
    <source>
        <dbReference type="Pfam" id="PF13231"/>
    </source>
</evidence>
<feature type="region of interest" description="Disordered" evidence="8">
    <location>
        <begin position="1"/>
        <end position="42"/>
    </location>
</feature>
<keyword evidence="2" id="KW-1003">Cell membrane</keyword>
<feature type="transmembrane region" description="Helical" evidence="9">
    <location>
        <begin position="422"/>
        <end position="440"/>
    </location>
</feature>
<keyword evidence="5 9" id="KW-0812">Transmembrane</keyword>
<feature type="transmembrane region" description="Helical" evidence="9">
    <location>
        <begin position="508"/>
        <end position="528"/>
    </location>
</feature>
<evidence type="ECO:0000256" key="9">
    <source>
        <dbReference type="SAM" id="Phobius"/>
    </source>
</evidence>
<feature type="transmembrane region" description="Helical" evidence="9">
    <location>
        <begin position="189"/>
        <end position="208"/>
    </location>
</feature>
<evidence type="ECO:0000256" key="7">
    <source>
        <dbReference type="ARBA" id="ARBA00023136"/>
    </source>
</evidence>
<evidence type="ECO:0000313" key="12">
    <source>
        <dbReference type="Proteomes" id="UP000019678"/>
    </source>
</evidence>
<dbReference type="PANTHER" id="PTHR33908">
    <property type="entry name" value="MANNOSYLTRANSFERASE YKCB-RELATED"/>
    <property type="match status" value="1"/>
</dbReference>
<keyword evidence="3" id="KW-0328">Glycosyltransferase</keyword>
<evidence type="ECO:0000256" key="1">
    <source>
        <dbReference type="ARBA" id="ARBA00004651"/>
    </source>
</evidence>
<feature type="transmembrane region" description="Helical" evidence="9">
    <location>
        <begin position="452"/>
        <end position="472"/>
    </location>
</feature>
<protein>
    <recommendedName>
        <fullName evidence="10">Glycosyltransferase RgtA/B/C/D-like domain-containing protein</fullName>
    </recommendedName>
</protein>
<feature type="transmembrane region" description="Helical" evidence="9">
    <location>
        <begin position="220"/>
        <end position="239"/>
    </location>
</feature>
<evidence type="ECO:0000256" key="4">
    <source>
        <dbReference type="ARBA" id="ARBA00022679"/>
    </source>
</evidence>
<comment type="caution">
    <text evidence="11">The sequence shown here is derived from an EMBL/GenBank/DDBJ whole genome shotgun (WGS) entry which is preliminary data.</text>
</comment>
<dbReference type="InterPro" id="IPR050297">
    <property type="entry name" value="LipidA_mod_glycosyltrf_83"/>
</dbReference>
<evidence type="ECO:0000256" key="8">
    <source>
        <dbReference type="SAM" id="MobiDB-lite"/>
    </source>
</evidence>
<feature type="transmembrane region" description="Helical" evidence="9">
    <location>
        <begin position="83"/>
        <end position="102"/>
    </location>
</feature>
<dbReference type="AlphaFoldDB" id="A0A017T3H2"/>
<feature type="domain" description="Glycosyltransferase RgtA/B/C/D-like" evidence="10">
    <location>
        <begin position="164"/>
        <end position="321"/>
    </location>
</feature>
<dbReference type="Proteomes" id="UP000019678">
    <property type="component" value="Unassembled WGS sequence"/>
</dbReference>
<feature type="transmembrane region" description="Helical" evidence="9">
    <location>
        <begin position="109"/>
        <end position="128"/>
    </location>
</feature>
<accession>A0A017T3H2</accession>
<feature type="transmembrane region" description="Helical" evidence="9">
    <location>
        <begin position="311"/>
        <end position="331"/>
    </location>
</feature>
<feature type="transmembrane region" description="Helical" evidence="9">
    <location>
        <begin position="58"/>
        <end position="77"/>
    </location>
</feature>
<evidence type="ECO:0000256" key="2">
    <source>
        <dbReference type="ARBA" id="ARBA00022475"/>
    </source>
</evidence>
<name>A0A017T3H2_9BACT</name>
<evidence type="ECO:0000256" key="5">
    <source>
        <dbReference type="ARBA" id="ARBA00022692"/>
    </source>
</evidence>
<dbReference type="GO" id="GO:0009103">
    <property type="term" value="P:lipopolysaccharide biosynthetic process"/>
    <property type="evidence" value="ECO:0007669"/>
    <property type="project" value="UniProtKB-ARBA"/>
</dbReference>
<dbReference type="EMBL" id="ASRX01000047">
    <property type="protein sequence ID" value="EYF03395.1"/>
    <property type="molecule type" value="Genomic_DNA"/>
</dbReference>
<evidence type="ECO:0000256" key="6">
    <source>
        <dbReference type="ARBA" id="ARBA00022989"/>
    </source>
</evidence>
<dbReference type="OrthoDB" id="9765464at2"/>
<gene>
    <name evidence="11" type="ORF">CAP_5588</name>
</gene>
<evidence type="ECO:0000313" key="11">
    <source>
        <dbReference type="EMBL" id="EYF03395.1"/>
    </source>
</evidence>
<keyword evidence="4" id="KW-0808">Transferase</keyword>
<keyword evidence="6 9" id="KW-1133">Transmembrane helix</keyword>
<keyword evidence="7 9" id="KW-0472">Membrane</keyword>
<dbReference type="RefSeq" id="WP_044246115.1">
    <property type="nucleotide sequence ID" value="NZ_ASRX01000047.1"/>
</dbReference>
<dbReference type="eggNOG" id="COG1807">
    <property type="taxonomic scope" value="Bacteria"/>
</dbReference>
<evidence type="ECO:0000256" key="3">
    <source>
        <dbReference type="ARBA" id="ARBA00022676"/>
    </source>
</evidence>
<keyword evidence="12" id="KW-1185">Reference proteome</keyword>
<proteinExistence type="predicted"/>
<dbReference type="InterPro" id="IPR038731">
    <property type="entry name" value="RgtA/B/C-like"/>
</dbReference>